<comment type="similarity">
    <text evidence="1">Belongs to the short-chain dehydrogenases/reductases (SDR) family.</text>
</comment>
<dbReference type="EMBL" id="KV784361">
    <property type="protein sequence ID" value="OEU13850.1"/>
    <property type="molecule type" value="Genomic_DNA"/>
</dbReference>
<dbReference type="OrthoDB" id="49269at2759"/>
<protein>
    <recommendedName>
        <fullName evidence="7">NAD(P)-binding protein</fullName>
    </recommendedName>
</protein>
<evidence type="ECO:0000313" key="5">
    <source>
        <dbReference type="EMBL" id="OEU13850.1"/>
    </source>
</evidence>
<dbReference type="InParanoid" id="A0A1E7F6S5"/>
<evidence type="ECO:0000256" key="4">
    <source>
        <dbReference type="SAM" id="MobiDB-lite"/>
    </source>
</evidence>
<organism evidence="5 6">
    <name type="scientific">Fragilariopsis cylindrus CCMP1102</name>
    <dbReference type="NCBI Taxonomy" id="635003"/>
    <lineage>
        <taxon>Eukaryota</taxon>
        <taxon>Sar</taxon>
        <taxon>Stramenopiles</taxon>
        <taxon>Ochrophyta</taxon>
        <taxon>Bacillariophyta</taxon>
        <taxon>Bacillariophyceae</taxon>
        <taxon>Bacillariophycidae</taxon>
        <taxon>Bacillariales</taxon>
        <taxon>Bacillariaceae</taxon>
        <taxon>Fragilariopsis</taxon>
    </lineage>
</organism>
<dbReference type="AlphaFoldDB" id="A0A1E7F6S5"/>
<evidence type="ECO:0000256" key="1">
    <source>
        <dbReference type="ARBA" id="ARBA00006484"/>
    </source>
</evidence>
<evidence type="ECO:0000256" key="2">
    <source>
        <dbReference type="ARBA" id="ARBA00022857"/>
    </source>
</evidence>
<gene>
    <name evidence="5" type="ORF">FRACYDRAFT_242202</name>
</gene>
<feature type="region of interest" description="Disordered" evidence="4">
    <location>
        <begin position="1"/>
        <end position="96"/>
    </location>
</feature>
<keyword evidence="3" id="KW-0560">Oxidoreductase</keyword>
<feature type="compositionally biased region" description="Low complexity" evidence="4">
    <location>
        <begin position="138"/>
        <end position="152"/>
    </location>
</feature>
<dbReference type="PANTHER" id="PTHR43391:SF14">
    <property type="entry name" value="DEHYDROGENASE_REDUCTASE SDR FAMILY PROTEIN 7-LIKE"/>
    <property type="match status" value="1"/>
</dbReference>
<feature type="compositionally biased region" description="Basic and acidic residues" evidence="4">
    <location>
        <begin position="582"/>
        <end position="601"/>
    </location>
</feature>
<feature type="region of interest" description="Disordered" evidence="4">
    <location>
        <begin position="502"/>
        <end position="609"/>
    </location>
</feature>
<dbReference type="Proteomes" id="UP000095751">
    <property type="component" value="Unassembled WGS sequence"/>
</dbReference>
<dbReference type="InterPro" id="IPR002347">
    <property type="entry name" value="SDR_fam"/>
</dbReference>
<dbReference type="SUPFAM" id="SSF51735">
    <property type="entry name" value="NAD(P)-binding Rossmann-fold domains"/>
    <property type="match status" value="1"/>
</dbReference>
<reference evidence="5 6" key="1">
    <citation type="submission" date="2016-09" db="EMBL/GenBank/DDBJ databases">
        <title>Extensive genetic diversity and differential bi-allelic expression allows diatom success in the polar Southern Ocean.</title>
        <authorList>
            <consortium name="DOE Joint Genome Institute"/>
            <person name="Mock T."/>
            <person name="Otillar R.P."/>
            <person name="Strauss J."/>
            <person name="Dupont C."/>
            <person name="Frickenhaus S."/>
            <person name="Maumus F."/>
            <person name="Mcmullan M."/>
            <person name="Sanges R."/>
            <person name="Schmutz J."/>
            <person name="Toseland A."/>
            <person name="Valas R."/>
            <person name="Veluchamy A."/>
            <person name="Ward B.J."/>
            <person name="Allen A."/>
            <person name="Barry K."/>
            <person name="Falciatore A."/>
            <person name="Ferrante M."/>
            <person name="Fortunato A.E."/>
            <person name="Gloeckner G."/>
            <person name="Gruber A."/>
            <person name="Hipkin R."/>
            <person name="Janech M."/>
            <person name="Kroth P."/>
            <person name="Leese F."/>
            <person name="Lindquist E."/>
            <person name="Lyon B.R."/>
            <person name="Martin J."/>
            <person name="Mayer C."/>
            <person name="Parker M."/>
            <person name="Quesneville H."/>
            <person name="Raymond J."/>
            <person name="Uhlig C."/>
            <person name="Valentin K.U."/>
            <person name="Worden A.Z."/>
            <person name="Armbrust E.V."/>
            <person name="Bowler C."/>
            <person name="Green B."/>
            <person name="Moulton V."/>
            <person name="Van Oosterhout C."/>
            <person name="Grigoriev I."/>
        </authorList>
    </citation>
    <scope>NUCLEOTIDE SEQUENCE [LARGE SCALE GENOMIC DNA]</scope>
    <source>
        <strain evidence="5 6">CCMP1102</strain>
    </source>
</reference>
<feature type="compositionally biased region" description="Polar residues" evidence="4">
    <location>
        <begin position="382"/>
        <end position="412"/>
    </location>
</feature>
<dbReference type="PANTHER" id="PTHR43391">
    <property type="entry name" value="RETINOL DEHYDROGENASE-RELATED"/>
    <property type="match status" value="1"/>
</dbReference>
<dbReference type="PRINTS" id="PR00081">
    <property type="entry name" value="GDHRDH"/>
</dbReference>
<feature type="compositionally biased region" description="Basic and acidic residues" evidence="4">
    <location>
        <begin position="212"/>
        <end position="231"/>
    </location>
</feature>
<dbReference type="GO" id="GO:0016491">
    <property type="term" value="F:oxidoreductase activity"/>
    <property type="evidence" value="ECO:0007669"/>
    <property type="project" value="UniProtKB-KW"/>
</dbReference>
<name>A0A1E7F6S5_9STRA</name>
<feature type="compositionally biased region" description="Basic and acidic residues" evidence="4">
    <location>
        <begin position="534"/>
        <end position="543"/>
    </location>
</feature>
<feature type="region of interest" description="Disordered" evidence="4">
    <location>
        <begin position="117"/>
        <end position="247"/>
    </location>
</feature>
<dbReference type="Pfam" id="PF00106">
    <property type="entry name" value="adh_short"/>
    <property type="match status" value="1"/>
</dbReference>
<dbReference type="Gene3D" id="3.40.50.720">
    <property type="entry name" value="NAD(P)-binding Rossmann-like Domain"/>
    <property type="match status" value="1"/>
</dbReference>
<feature type="region of interest" description="Disordered" evidence="4">
    <location>
        <begin position="261"/>
        <end position="420"/>
    </location>
</feature>
<feature type="compositionally biased region" description="Polar residues" evidence="4">
    <location>
        <begin position="514"/>
        <end position="523"/>
    </location>
</feature>
<sequence length="980" mass="109167">MPLLTKKFTRDSLKRATGNESEDPSKAEIIQADMARARRTSMRSRSALPQQQRHRSLSRGRTTPYRSFGLGDVNPKTNNVDRDGSGPTVPRFSHPNDEYGHAFNEAEILTQMSSLTEPTWAPSVGGGNDISAHHHRQNQQNQRSRTQNYNNNGRYQTRFQYGNPREHQNRATVTTSMSKDKNGTKVLHLHDKNNNSGNSVNRKSSSNHGHHERASVGEEGIEIHRIGQNEGREDDDDEKDARTLASIDRIPTLHTRNSELRDDVSFDHTAPYTPKTATSSANTHRSKSRRGRGDESSLSRARGRSGRPSSSRKSKNRSSSVSSRRSTQSTITTSTAPTISKHSSTSTSKSKSKSKSTSSSSSSTKNSKADIPITASRRRTANAVQMSDAIRSSSVPPTTSNSKRNQRTSSLPPNEMRDNDTHIDRYINNDENIHCSKTDYVSDNDAIYAILDTSSTMADPAIPKMPQMSASFATASSKSNTLLDECPPTPSSVVEAARMSLRPKLRRSNSNRSVTSTQSESINSTTTSRYRRTVSSERVEKSRLSPCVTPLSPSNTGMYTSRTHKLAQDTRARKIHKQKQQLRQEQEIEQQRQQQRKEEKRQKRAAAGAARSIVISNNAEEPQHTTVATLLYDFLLFNLVFLFSLPRYAMSGLWCQVFSKKWIARHKTVLVTGASSPLGSETARQFATEGANLVLISHTTTSSEDDLDWLVEECHELGSSKVRSYTADLSNAVSAELTLRQAARDFNDTFDVVVLNGENKSHGCLFEEILDANHIEKMIKENTLGCILALHHALKHVPKTSDSRIVILSSTSGMVASPYKSVYGATQHALKGFCDSIRMELNDTYTDRRAPKVCLASFPDLVGQYTHHRDSADCCVSRMGAVKAPTKTRSWAGIPLQHAVHDLLRAVASGKRDFGAPRYVNAWRCFRVLAPDWADFSVFRHIRKTQYRPVEAVDHDNTIRRDGRKGDKGDIVSVTNKTWA</sequence>
<feature type="compositionally biased region" description="Polar residues" evidence="4">
    <location>
        <begin position="551"/>
        <end position="561"/>
    </location>
</feature>
<dbReference type="SMR" id="A0A1E7F6S5"/>
<feature type="region of interest" description="Disordered" evidence="4">
    <location>
        <begin position="958"/>
        <end position="980"/>
    </location>
</feature>
<accession>A0A1E7F6S5</accession>
<dbReference type="InterPro" id="IPR036291">
    <property type="entry name" value="NAD(P)-bd_dom_sf"/>
</dbReference>
<keyword evidence="6" id="KW-1185">Reference proteome</keyword>
<feature type="compositionally biased region" description="Polar residues" evidence="4">
    <location>
        <begin position="194"/>
        <end position="207"/>
    </location>
</feature>
<feature type="compositionally biased region" description="Low complexity" evidence="4">
    <location>
        <begin position="317"/>
        <end position="366"/>
    </location>
</feature>
<proteinExistence type="inferred from homology"/>
<keyword evidence="2" id="KW-0521">NADP</keyword>
<evidence type="ECO:0000313" key="6">
    <source>
        <dbReference type="Proteomes" id="UP000095751"/>
    </source>
</evidence>
<evidence type="ECO:0000256" key="3">
    <source>
        <dbReference type="ARBA" id="ARBA00023002"/>
    </source>
</evidence>
<feature type="compositionally biased region" description="Basic and acidic residues" evidence="4">
    <location>
        <begin position="958"/>
        <end position="970"/>
    </location>
</feature>
<dbReference type="KEGG" id="fcy:FRACYDRAFT_242202"/>
<dbReference type="GO" id="GO:0005829">
    <property type="term" value="C:cytosol"/>
    <property type="evidence" value="ECO:0007669"/>
    <property type="project" value="TreeGrafter"/>
</dbReference>
<feature type="compositionally biased region" description="Basic residues" evidence="4">
    <location>
        <begin position="301"/>
        <end position="316"/>
    </location>
</feature>
<evidence type="ECO:0008006" key="7">
    <source>
        <dbReference type="Google" id="ProtNLM"/>
    </source>
</evidence>
<feature type="compositionally biased region" description="Basic and acidic residues" evidence="4">
    <location>
        <begin position="178"/>
        <end position="193"/>
    </location>
</feature>